<sequence length="563" mass="62040">MASLTDAGGCLLSLLQGDLAQLCKLIRWVGLWTQNRKSLTGRSGAADEARIDLIDVRLGPSQQAYPCIRFKEVNGRGLAEEKELDICHMGKGWDDRESPPLEISMHGCGLPSGLAGLSDDSLSLSVHVQGHNIERKLFRMGPMASAVQGIDYLKAMFVRLPDNFTPTPALGLTLEAQLEHWCNFESDEEWAAYKANLDLLLGGETGFGTLESVYTSFDMDTAGLQIILTCPPGLFSNGDNAISLAKAQNFKRPLQWPGLRLADGRLCFDTRPGQPPGYLGDALHSRYQICHPDHPLHAKAIEPEHEAQWAGGKGMLRVFVAGEEVDFASGGLMGLEHSDPLPIFHPNQDITKAEIGWTVVAFAAPTLAERRRMKPTIRRGYGPMMFAKVHNPYLEIVGGPEMEVWIDQTGHYHTRDREMKLAYKYLKELAGGQLDFTDEEFLQSAFTLRKNTTGPHWVYDLYLRGICIETTLDKRCTGANNTKTDIDAPASHPGPGLEPEQRMLAGLLGMWICLNLRSQTAVHEHEQSTLSAQGMLHHTLPPVEQRAVSTSAAQWLALAPGGM</sequence>
<dbReference type="Proteomes" id="UP001489004">
    <property type="component" value="Unassembled WGS sequence"/>
</dbReference>
<proteinExistence type="predicted"/>
<organism evidence="2 3">
    <name type="scientific">[Myrmecia] bisecta</name>
    <dbReference type="NCBI Taxonomy" id="41462"/>
    <lineage>
        <taxon>Eukaryota</taxon>
        <taxon>Viridiplantae</taxon>
        <taxon>Chlorophyta</taxon>
        <taxon>core chlorophytes</taxon>
        <taxon>Trebouxiophyceae</taxon>
        <taxon>Trebouxiales</taxon>
        <taxon>Trebouxiaceae</taxon>
        <taxon>Myrmecia</taxon>
    </lineage>
</organism>
<keyword evidence="3" id="KW-1185">Reference proteome</keyword>
<evidence type="ECO:0000313" key="3">
    <source>
        <dbReference type="Proteomes" id="UP001489004"/>
    </source>
</evidence>
<evidence type="ECO:0000256" key="1">
    <source>
        <dbReference type="SAM" id="MobiDB-lite"/>
    </source>
</evidence>
<evidence type="ECO:0000313" key="2">
    <source>
        <dbReference type="EMBL" id="KAK9830530.1"/>
    </source>
</evidence>
<accession>A0AAW1RAE7</accession>
<dbReference type="AlphaFoldDB" id="A0AAW1RAE7"/>
<protein>
    <submittedName>
        <fullName evidence="2">Uncharacterized protein</fullName>
    </submittedName>
</protein>
<comment type="caution">
    <text evidence="2">The sequence shown here is derived from an EMBL/GenBank/DDBJ whole genome shotgun (WGS) entry which is preliminary data.</text>
</comment>
<dbReference type="EMBL" id="JALJOR010000001">
    <property type="protein sequence ID" value="KAK9830530.1"/>
    <property type="molecule type" value="Genomic_DNA"/>
</dbReference>
<feature type="region of interest" description="Disordered" evidence="1">
    <location>
        <begin position="478"/>
        <end position="498"/>
    </location>
</feature>
<gene>
    <name evidence="2" type="ORF">WJX72_012288</name>
</gene>
<name>A0AAW1RAE7_9CHLO</name>
<reference evidence="2 3" key="1">
    <citation type="journal article" date="2024" name="Nat. Commun.">
        <title>Phylogenomics reveals the evolutionary origins of lichenization in chlorophyte algae.</title>
        <authorList>
            <person name="Puginier C."/>
            <person name="Libourel C."/>
            <person name="Otte J."/>
            <person name="Skaloud P."/>
            <person name="Haon M."/>
            <person name="Grisel S."/>
            <person name="Petersen M."/>
            <person name="Berrin J.G."/>
            <person name="Delaux P.M."/>
            <person name="Dal Grande F."/>
            <person name="Keller J."/>
        </authorList>
    </citation>
    <scope>NUCLEOTIDE SEQUENCE [LARGE SCALE GENOMIC DNA]</scope>
    <source>
        <strain evidence="2 3">SAG 2043</strain>
    </source>
</reference>